<dbReference type="EMBL" id="LSTV01000001">
    <property type="protein sequence ID" value="OAH51370.1"/>
    <property type="molecule type" value="Genomic_DNA"/>
</dbReference>
<protein>
    <recommendedName>
        <fullName evidence="3">TauD/TfdA-like domain-containing protein</fullName>
    </recommendedName>
</protein>
<evidence type="ECO:0008006" key="3">
    <source>
        <dbReference type="Google" id="ProtNLM"/>
    </source>
</evidence>
<sequence>MKTEILDPDDTLKKLLRRTTLITQSHSHPPVHRLAMFAIGDVERIRWDPRSCPPTDPSLVDVVESLPASGSVDWVGDTWVIVDNFRCLHRRLDATFDPGRKLVRYYSE</sequence>
<name>A0A177KD82_9MICO</name>
<organism evidence="1 2">
    <name type="scientific">Microbacterium oleivorans</name>
    <dbReference type="NCBI Taxonomy" id="273677"/>
    <lineage>
        <taxon>Bacteria</taxon>
        <taxon>Bacillati</taxon>
        <taxon>Actinomycetota</taxon>
        <taxon>Actinomycetes</taxon>
        <taxon>Micrococcales</taxon>
        <taxon>Microbacteriaceae</taxon>
        <taxon>Microbacterium</taxon>
    </lineage>
</organism>
<evidence type="ECO:0000313" key="1">
    <source>
        <dbReference type="EMBL" id="OAH51370.1"/>
    </source>
</evidence>
<proteinExistence type="predicted"/>
<accession>A0A177KD82</accession>
<comment type="caution">
    <text evidence="1">The sequence shown here is derived from an EMBL/GenBank/DDBJ whole genome shotgun (WGS) entry which is preliminary data.</text>
</comment>
<dbReference type="Proteomes" id="UP000076998">
    <property type="component" value="Unassembled WGS sequence"/>
</dbReference>
<dbReference type="SUPFAM" id="SSF51197">
    <property type="entry name" value="Clavaminate synthase-like"/>
    <property type="match status" value="1"/>
</dbReference>
<gene>
    <name evidence="1" type="ORF">AYL44_03645</name>
</gene>
<dbReference type="AlphaFoldDB" id="A0A177KD82"/>
<evidence type="ECO:0000313" key="2">
    <source>
        <dbReference type="Proteomes" id="UP000076998"/>
    </source>
</evidence>
<reference evidence="1 2" key="1">
    <citation type="submission" date="2016-02" db="EMBL/GenBank/DDBJ databases">
        <authorList>
            <person name="Wen L."/>
            <person name="He K."/>
            <person name="Yang H."/>
        </authorList>
    </citation>
    <scope>NUCLEOTIDE SEQUENCE [LARGE SCALE GENOMIC DNA]</scope>
    <source>
        <strain evidence="1 2">CD11_3</strain>
    </source>
</reference>